<dbReference type="PANTHER" id="PTHR46481">
    <property type="entry name" value="ZINC FINGER BED DOMAIN-CONTAINING PROTEIN 4"/>
    <property type="match status" value="1"/>
</dbReference>
<dbReference type="AlphaFoldDB" id="A0A8H6WSM8"/>
<evidence type="ECO:0000313" key="8">
    <source>
        <dbReference type="Proteomes" id="UP000620124"/>
    </source>
</evidence>
<dbReference type="GO" id="GO:0005634">
    <property type="term" value="C:nucleus"/>
    <property type="evidence" value="ECO:0007669"/>
    <property type="project" value="UniProtKB-SubCell"/>
</dbReference>
<organism evidence="7 8">
    <name type="scientific">Mycena venus</name>
    <dbReference type="NCBI Taxonomy" id="2733690"/>
    <lineage>
        <taxon>Eukaryota</taxon>
        <taxon>Fungi</taxon>
        <taxon>Dikarya</taxon>
        <taxon>Basidiomycota</taxon>
        <taxon>Agaricomycotina</taxon>
        <taxon>Agaricomycetes</taxon>
        <taxon>Agaricomycetidae</taxon>
        <taxon>Agaricales</taxon>
        <taxon>Marasmiineae</taxon>
        <taxon>Mycenaceae</taxon>
        <taxon>Mycena</taxon>
    </lineage>
</organism>
<reference evidence="7" key="1">
    <citation type="submission" date="2020-05" db="EMBL/GenBank/DDBJ databases">
        <title>Mycena genomes resolve the evolution of fungal bioluminescence.</title>
        <authorList>
            <person name="Tsai I.J."/>
        </authorList>
    </citation>
    <scope>NUCLEOTIDE SEQUENCE</scope>
    <source>
        <strain evidence="7">CCC161011</strain>
    </source>
</reference>
<sequence>MADQCAIGANGTLLDASDIQFYQSESDEKALPVLSSERPRRRSTRKRQTDRLTESLTAEKADDDGQPPASRVPRARASGAPRTKFIPESVSDEEDEDFDDLPDLEEVSHSSDDGSDSESDFEMIENEELADLLSSKTVPTRGGAVSSKPQTCRKSSGTKRKANESAGVPPHKSSRRATVEEVEDEDAPKISLPNPSGAGLKNPIYLFYDAVSKNAEGTVGKPGDKHYKCRHGNRKIITITKGMRYNVGKLTTHLKNDFPIMYRLFLALYTRKDVPPTEAEVNLARGNVPADGDAAKAYLGKVETATSSILKGLERQAKKAQGNFEQEVFNRLLAEWIVACDQPFDEVEKPEFIRLMEYTHHGSTLHFKMPGHTAVCNRVMKMGEDTVEGTRKMFAELDSKVSLSLDAWTSSNQHPFLAIVAHYVTNEGKLGEFLM</sequence>
<evidence type="ECO:0000256" key="2">
    <source>
        <dbReference type="ARBA" id="ARBA00022723"/>
    </source>
</evidence>
<evidence type="ECO:0000256" key="3">
    <source>
        <dbReference type="ARBA" id="ARBA00022771"/>
    </source>
</evidence>
<keyword evidence="5" id="KW-0539">Nucleus</keyword>
<feature type="compositionally biased region" description="Basic and acidic residues" evidence="6">
    <location>
        <begin position="47"/>
        <end position="60"/>
    </location>
</feature>
<keyword evidence="4" id="KW-0862">Zinc</keyword>
<evidence type="ECO:0000313" key="7">
    <source>
        <dbReference type="EMBL" id="KAF7328141.1"/>
    </source>
</evidence>
<dbReference type="Proteomes" id="UP000620124">
    <property type="component" value="Unassembled WGS sequence"/>
</dbReference>
<dbReference type="OrthoDB" id="3259181at2759"/>
<evidence type="ECO:0000256" key="1">
    <source>
        <dbReference type="ARBA" id="ARBA00004123"/>
    </source>
</evidence>
<keyword evidence="8" id="KW-1185">Reference proteome</keyword>
<name>A0A8H6WSM8_9AGAR</name>
<dbReference type="PANTHER" id="PTHR46481:SF10">
    <property type="entry name" value="ZINC FINGER BED DOMAIN-CONTAINING PROTEIN 39"/>
    <property type="match status" value="1"/>
</dbReference>
<gene>
    <name evidence="7" type="ORF">MVEN_02571300</name>
</gene>
<accession>A0A8H6WSM8</accession>
<dbReference type="GO" id="GO:0008270">
    <property type="term" value="F:zinc ion binding"/>
    <property type="evidence" value="ECO:0007669"/>
    <property type="project" value="UniProtKB-KW"/>
</dbReference>
<feature type="region of interest" description="Disordered" evidence="6">
    <location>
        <begin position="25"/>
        <end position="195"/>
    </location>
</feature>
<feature type="compositionally biased region" description="Acidic residues" evidence="6">
    <location>
        <begin position="90"/>
        <end position="105"/>
    </location>
</feature>
<proteinExistence type="predicted"/>
<dbReference type="EMBL" id="JACAZI010000038">
    <property type="protein sequence ID" value="KAF7328141.1"/>
    <property type="molecule type" value="Genomic_DNA"/>
</dbReference>
<evidence type="ECO:0000256" key="6">
    <source>
        <dbReference type="SAM" id="MobiDB-lite"/>
    </source>
</evidence>
<comment type="subcellular location">
    <subcellularLocation>
        <location evidence="1">Nucleus</location>
    </subcellularLocation>
</comment>
<protein>
    <submittedName>
        <fullName evidence="7">Transposase-like protein</fullName>
    </submittedName>
</protein>
<feature type="compositionally biased region" description="Acidic residues" evidence="6">
    <location>
        <begin position="113"/>
        <end position="130"/>
    </location>
</feature>
<dbReference type="InterPro" id="IPR052035">
    <property type="entry name" value="ZnF_BED_domain_contain"/>
</dbReference>
<evidence type="ECO:0000256" key="5">
    <source>
        <dbReference type="ARBA" id="ARBA00023242"/>
    </source>
</evidence>
<evidence type="ECO:0000256" key="4">
    <source>
        <dbReference type="ARBA" id="ARBA00022833"/>
    </source>
</evidence>
<keyword evidence="2" id="KW-0479">Metal-binding</keyword>
<comment type="caution">
    <text evidence="7">The sequence shown here is derived from an EMBL/GenBank/DDBJ whole genome shotgun (WGS) entry which is preliminary data.</text>
</comment>
<keyword evidence="3" id="KW-0863">Zinc-finger</keyword>